<dbReference type="AlphaFoldDB" id="E4Y3T2"/>
<dbReference type="OrthoDB" id="446173at2759"/>
<reference evidence="1" key="1">
    <citation type="journal article" date="2010" name="Science">
        <title>Plasticity of animal genome architecture unmasked by rapid evolution of a pelagic tunicate.</title>
        <authorList>
            <person name="Denoeud F."/>
            <person name="Henriet S."/>
            <person name="Mungpakdee S."/>
            <person name="Aury J.M."/>
            <person name="Da Silva C."/>
            <person name="Brinkmann H."/>
            <person name="Mikhaleva J."/>
            <person name="Olsen L.C."/>
            <person name="Jubin C."/>
            <person name="Canestro C."/>
            <person name="Bouquet J.M."/>
            <person name="Danks G."/>
            <person name="Poulain J."/>
            <person name="Campsteijn C."/>
            <person name="Adamski M."/>
            <person name="Cross I."/>
            <person name="Yadetie F."/>
            <person name="Muffato M."/>
            <person name="Louis A."/>
            <person name="Butcher S."/>
            <person name="Tsagkogeorga G."/>
            <person name="Konrad A."/>
            <person name="Singh S."/>
            <person name="Jensen M.F."/>
            <person name="Cong E.H."/>
            <person name="Eikeseth-Otteraa H."/>
            <person name="Noel B."/>
            <person name="Anthouard V."/>
            <person name="Porcel B.M."/>
            <person name="Kachouri-Lafond R."/>
            <person name="Nishino A."/>
            <person name="Ugolini M."/>
            <person name="Chourrout P."/>
            <person name="Nishida H."/>
            <person name="Aasland R."/>
            <person name="Huzurbazar S."/>
            <person name="Westhof E."/>
            <person name="Delsuc F."/>
            <person name="Lehrach H."/>
            <person name="Reinhardt R."/>
            <person name="Weissenbach J."/>
            <person name="Roy S.W."/>
            <person name="Artiguenave F."/>
            <person name="Postlethwait J.H."/>
            <person name="Manak J.R."/>
            <person name="Thompson E.M."/>
            <person name="Jaillon O."/>
            <person name="Du Pasquier L."/>
            <person name="Boudinot P."/>
            <person name="Liberles D.A."/>
            <person name="Volff J.N."/>
            <person name="Philippe H."/>
            <person name="Lenhard B."/>
            <person name="Roest Crollius H."/>
            <person name="Wincker P."/>
            <person name="Chourrout D."/>
        </authorList>
    </citation>
    <scope>NUCLEOTIDE SEQUENCE [LARGE SCALE GENOMIC DNA]</scope>
</reference>
<protein>
    <submittedName>
        <fullName evidence="1">Uncharacterized protein</fullName>
    </submittedName>
</protein>
<dbReference type="EMBL" id="FN654264">
    <property type="protein sequence ID" value="CBY16472.1"/>
    <property type="molecule type" value="Genomic_DNA"/>
</dbReference>
<accession>E4Y3T2</accession>
<evidence type="ECO:0000313" key="2">
    <source>
        <dbReference type="Proteomes" id="UP000001307"/>
    </source>
</evidence>
<feature type="non-terminal residue" evidence="1">
    <location>
        <position position="78"/>
    </location>
</feature>
<dbReference type="Proteomes" id="UP000001307">
    <property type="component" value="Unassembled WGS sequence"/>
</dbReference>
<name>E4Y3T2_OIKDI</name>
<dbReference type="InParanoid" id="E4Y3T2"/>
<gene>
    <name evidence="1" type="ORF">GSOID_T00001647001</name>
</gene>
<sequence>MKSIATLSALAAVGKAQYPFPSLTPSGDSWTLWSEWSGCSNIDIADFCAFPDNYLANSVRYRECRLPDDEVHSWNAAD</sequence>
<keyword evidence="2" id="KW-1185">Reference proteome</keyword>
<evidence type="ECO:0000313" key="1">
    <source>
        <dbReference type="EMBL" id="CBY16472.1"/>
    </source>
</evidence>
<proteinExistence type="predicted"/>
<organism evidence="1">
    <name type="scientific">Oikopleura dioica</name>
    <name type="common">Tunicate</name>
    <dbReference type="NCBI Taxonomy" id="34765"/>
    <lineage>
        <taxon>Eukaryota</taxon>
        <taxon>Metazoa</taxon>
        <taxon>Chordata</taxon>
        <taxon>Tunicata</taxon>
        <taxon>Appendicularia</taxon>
        <taxon>Copelata</taxon>
        <taxon>Oikopleuridae</taxon>
        <taxon>Oikopleura</taxon>
    </lineage>
</organism>